<dbReference type="PANTHER" id="PTHR47245:SF1">
    <property type="entry name" value="FOLDASE PROTEIN PRSA"/>
    <property type="match status" value="1"/>
</dbReference>
<dbReference type="SUPFAM" id="SSF54534">
    <property type="entry name" value="FKBP-like"/>
    <property type="match status" value="1"/>
</dbReference>
<keyword evidence="5 6" id="KW-0413">Isomerase</keyword>
<gene>
    <name evidence="9" type="ORF">ACFSCX_10125</name>
</gene>
<organism evidence="9 10">
    <name type="scientific">Bacillus salitolerans</name>
    <dbReference type="NCBI Taxonomy" id="1437434"/>
    <lineage>
        <taxon>Bacteria</taxon>
        <taxon>Bacillati</taxon>
        <taxon>Bacillota</taxon>
        <taxon>Bacilli</taxon>
        <taxon>Bacillales</taxon>
        <taxon>Bacillaceae</taxon>
        <taxon>Bacillus</taxon>
    </lineage>
</organism>
<dbReference type="SUPFAM" id="SSF109998">
    <property type="entry name" value="Triger factor/SurA peptide-binding domain-like"/>
    <property type="match status" value="1"/>
</dbReference>
<comment type="caution">
    <text evidence="9">The sequence shown here is derived from an EMBL/GenBank/DDBJ whole genome shotgun (WGS) entry which is preliminary data.</text>
</comment>
<keyword evidence="7" id="KW-1133">Transmembrane helix</keyword>
<dbReference type="InterPro" id="IPR050245">
    <property type="entry name" value="PrsA_foldase"/>
</dbReference>
<name>A0ABW4LPB1_9BACI</name>
<dbReference type="EC" id="5.2.1.8" evidence="2"/>
<dbReference type="EMBL" id="JBHUEM010000013">
    <property type="protein sequence ID" value="MFD1736921.1"/>
    <property type="molecule type" value="Genomic_DNA"/>
</dbReference>
<dbReference type="InterPro" id="IPR046357">
    <property type="entry name" value="PPIase_dom_sf"/>
</dbReference>
<dbReference type="InterPro" id="IPR027304">
    <property type="entry name" value="Trigger_fact/SurA_dom_sf"/>
</dbReference>
<keyword evidence="10" id="KW-1185">Reference proteome</keyword>
<feature type="domain" description="PpiC" evidence="8">
    <location>
        <begin position="164"/>
        <end position="256"/>
    </location>
</feature>
<dbReference type="Pfam" id="PF13145">
    <property type="entry name" value="Rotamase_2"/>
    <property type="match status" value="1"/>
</dbReference>
<dbReference type="InterPro" id="IPR023058">
    <property type="entry name" value="PPIase_PpiC_CS"/>
</dbReference>
<feature type="transmembrane region" description="Helical" evidence="7">
    <location>
        <begin position="6"/>
        <end position="25"/>
    </location>
</feature>
<dbReference type="Proteomes" id="UP001597214">
    <property type="component" value="Unassembled WGS sequence"/>
</dbReference>
<evidence type="ECO:0000313" key="9">
    <source>
        <dbReference type="EMBL" id="MFD1736921.1"/>
    </source>
</evidence>
<evidence type="ECO:0000256" key="4">
    <source>
        <dbReference type="ARBA" id="ARBA00023110"/>
    </source>
</evidence>
<dbReference type="Gene3D" id="3.10.50.40">
    <property type="match status" value="1"/>
</dbReference>
<dbReference type="InterPro" id="IPR000297">
    <property type="entry name" value="PPIase_PpiC"/>
</dbReference>
<evidence type="ECO:0000313" key="10">
    <source>
        <dbReference type="Proteomes" id="UP001597214"/>
    </source>
</evidence>
<reference evidence="10" key="1">
    <citation type="journal article" date="2019" name="Int. J. Syst. Evol. Microbiol.">
        <title>The Global Catalogue of Microorganisms (GCM) 10K type strain sequencing project: providing services to taxonomists for standard genome sequencing and annotation.</title>
        <authorList>
            <consortium name="The Broad Institute Genomics Platform"/>
            <consortium name="The Broad Institute Genome Sequencing Center for Infectious Disease"/>
            <person name="Wu L."/>
            <person name="Ma J."/>
        </authorList>
    </citation>
    <scope>NUCLEOTIDE SEQUENCE [LARGE SCALE GENOMIC DNA]</scope>
    <source>
        <strain evidence="10">CCUG 49339</strain>
    </source>
</reference>
<evidence type="ECO:0000256" key="1">
    <source>
        <dbReference type="ARBA" id="ARBA00000971"/>
    </source>
</evidence>
<proteinExistence type="predicted"/>
<evidence type="ECO:0000256" key="3">
    <source>
        <dbReference type="ARBA" id="ARBA00022729"/>
    </source>
</evidence>
<sequence length="303" mass="35171">MANKGLWMIIFALVVTNCLSLGFLYKEKGNQVEMPASVETASTIAAEVVATVGDENITQQEWLHELEQLYGKETLKEIINRKVIYQLADKYNVSISDEVIDQEMTMIRAMYNSMDHEQLMDETEWRTQLEYTLLLEEILTKDVTITEDLIQDFYEENQTLYEIPDSYHLSHIIVETKEEANEVIKELENGSDFSVLAMERSIDEFSSNQGGDLGFITKESGYLPNEYVDALSSLKENQWYQPIKVNEGYAILYLHETVVGKNYSFEEVKDHIRRQLALGQMEGKVTAEQFWDEIEVNWFYESK</sequence>
<dbReference type="RefSeq" id="WP_377928108.1">
    <property type="nucleotide sequence ID" value="NZ_JBHUEM010000013.1"/>
</dbReference>
<keyword evidence="7" id="KW-0472">Membrane</keyword>
<keyword evidence="7" id="KW-0812">Transmembrane</keyword>
<evidence type="ECO:0000259" key="8">
    <source>
        <dbReference type="PROSITE" id="PS50198"/>
    </source>
</evidence>
<evidence type="ECO:0000256" key="7">
    <source>
        <dbReference type="SAM" id="Phobius"/>
    </source>
</evidence>
<evidence type="ECO:0000256" key="5">
    <source>
        <dbReference type="ARBA" id="ARBA00023235"/>
    </source>
</evidence>
<protein>
    <recommendedName>
        <fullName evidence="2">peptidylprolyl isomerase</fullName>
        <ecNumber evidence="2">5.2.1.8</ecNumber>
    </recommendedName>
</protein>
<keyword evidence="3" id="KW-0732">Signal</keyword>
<accession>A0ABW4LPB1</accession>
<keyword evidence="4 6" id="KW-0697">Rotamase</keyword>
<evidence type="ECO:0000256" key="2">
    <source>
        <dbReference type="ARBA" id="ARBA00013194"/>
    </source>
</evidence>
<dbReference type="PROSITE" id="PS50198">
    <property type="entry name" value="PPIC_PPIASE_2"/>
    <property type="match status" value="1"/>
</dbReference>
<dbReference type="PANTHER" id="PTHR47245">
    <property type="entry name" value="PEPTIDYLPROLYL ISOMERASE"/>
    <property type="match status" value="1"/>
</dbReference>
<dbReference type="PROSITE" id="PS01096">
    <property type="entry name" value="PPIC_PPIASE_1"/>
    <property type="match status" value="1"/>
</dbReference>
<dbReference type="GO" id="GO:0016853">
    <property type="term" value="F:isomerase activity"/>
    <property type="evidence" value="ECO:0007669"/>
    <property type="project" value="UniProtKB-KW"/>
</dbReference>
<comment type="catalytic activity">
    <reaction evidence="1">
        <text>[protein]-peptidylproline (omega=180) = [protein]-peptidylproline (omega=0)</text>
        <dbReference type="Rhea" id="RHEA:16237"/>
        <dbReference type="Rhea" id="RHEA-COMP:10747"/>
        <dbReference type="Rhea" id="RHEA-COMP:10748"/>
        <dbReference type="ChEBI" id="CHEBI:83833"/>
        <dbReference type="ChEBI" id="CHEBI:83834"/>
        <dbReference type="EC" id="5.2.1.8"/>
    </reaction>
</comment>
<evidence type="ECO:0000256" key="6">
    <source>
        <dbReference type="PROSITE-ProRule" id="PRU00278"/>
    </source>
</evidence>